<protein>
    <submittedName>
        <fullName evidence="1">Uncharacterized protein</fullName>
    </submittedName>
</protein>
<dbReference type="EMBL" id="PIQF01000001">
    <property type="protein sequence ID" value="RUO77508.1"/>
    <property type="molecule type" value="Genomic_DNA"/>
</dbReference>
<dbReference type="RefSeq" id="WP_126783781.1">
    <property type="nucleotide sequence ID" value="NZ_PIQF01000001.1"/>
</dbReference>
<reference evidence="1 2" key="1">
    <citation type="journal article" date="2011" name="Front. Microbiol.">
        <title>Genomic signatures of strain selection and enhancement in Bacillus atrophaeus var. globigii, a historical biowarfare simulant.</title>
        <authorList>
            <person name="Gibbons H.S."/>
            <person name="Broomall S.M."/>
            <person name="McNew L.A."/>
            <person name="Daligault H."/>
            <person name="Chapman C."/>
            <person name="Bruce D."/>
            <person name="Karavis M."/>
            <person name="Krepps M."/>
            <person name="McGregor P.A."/>
            <person name="Hong C."/>
            <person name="Park K.H."/>
            <person name="Akmal A."/>
            <person name="Feldman A."/>
            <person name="Lin J.S."/>
            <person name="Chang W.E."/>
            <person name="Higgs B.W."/>
            <person name="Demirev P."/>
            <person name="Lindquist J."/>
            <person name="Liem A."/>
            <person name="Fochler E."/>
            <person name="Read T.D."/>
            <person name="Tapia R."/>
            <person name="Johnson S."/>
            <person name="Bishop-Lilly K.A."/>
            <person name="Detter C."/>
            <person name="Han C."/>
            <person name="Sozhamannan S."/>
            <person name="Rosenzweig C.N."/>
            <person name="Skowronski E.W."/>
        </authorList>
    </citation>
    <scope>NUCLEOTIDE SEQUENCE [LARGE SCALE GENOMIC DNA]</scope>
    <source>
        <strain evidence="1 2">CL-SP19</strain>
    </source>
</reference>
<dbReference type="AlphaFoldDB" id="A0A432ZHS2"/>
<name>A0A432ZHS2_9GAMM</name>
<evidence type="ECO:0000313" key="2">
    <source>
        <dbReference type="Proteomes" id="UP000287908"/>
    </source>
</evidence>
<comment type="caution">
    <text evidence="1">The sequence shown here is derived from an EMBL/GenBank/DDBJ whole genome shotgun (WGS) entry which is preliminary data.</text>
</comment>
<accession>A0A432ZHS2</accession>
<proteinExistence type="predicted"/>
<evidence type="ECO:0000313" key="1">
    <source>
        <dbReference type="EMBL" id="RUO77508.1"/>
    </source>
</evidence>
<dbReference type="OrthoDB" id="6238979at2"/>
<gene>
    <name evidence="1" type="ORF">CWI81_03255</name>
</gene>
<keyword evidence="2" id="KW-1185">Reference proteome</keyword>
<dbReference type="Proteomes" id="UP000287908">
    <property type="component" value="Unassembled WGS sequence"/>
</dbReference>
<sequence>MKPITLIPDEILKIHFALHREIDFEPNTELLTKICIDTHQKFVGKTVDISTIFTIAAEYGVKLAHFDWSPNTNRAAETAFAVCMIYLNSYGLSLGCQNQALFELMRENCTTVNKFAVRLLCEYLEVIRKRHGLTGTAAELIRLAEASINPIKNQTQLFDIVDNIRSTFTVDSSEEFHWATND</sequence>
<organism evidence="1 2">
    <name type="scientific">Idiomarina seosinensis</name>
    <dbReference type="NCBI Taxonomy" id="281739"/>
    <lineage>
        <taxon>Bacteria</taxon>
        <taxon>Pseudomonadati</taxon>
        <taxon>Pseudomonadota</taxon>
        <taxon>Gammaproteobacteria</taxon>
        <taxon>Alteromonadales</taxon>
        <taxon>Idiomarinaceae</taxon>
        <taxon>Idiomarina</taxon>
    </lineage>
</organism>